<evidence type="ECO:0000313" key="4">
    <source>
        <dbReference type="WBParaSite" id="SBAD_0001329801-mRNA-1"/>
    </source>
</evidence>
<name>A0A183JAI7_9BILA</name>
<dbReference type="EMBL" id="UZAM01019236">
    <property type="protein sequence ID" value="VDP52516.1"/>
    <property type="molecule type" value="Genomic_DNA"/>
</dbReference>
<dbReference type="WBParaSite" id="SBAD_0001329801-mRNA-1">
    <property type="protein sequence ID" value="SBAD_0001329801-mRNA-1"/>
    <property type="gene ID" value="SBAD_0001329801"/>
</dbReference>
<evidence type="ECO:0000313" key="3">
    <source>
        <dbReference type="Proteomes" id="UP000270296"/>
    </source>
</evidence>
<keyword evidence="1" id="KW-0812">Transmembrane</keyword>
<proteinExistence type="predicted"/>
<protein>
    <submittedName>
        <fullName evidence="4">Secreted protein</fullName>
    </submittedName>
</protein>
<keyword evidence="3" id="KW-1185">Reference proteome</keyword>
<dbReference type="AlphaFoldDB" id="A0A183JAI7"/>
<evidence type="ECO:0000313" key="2">
    <source>
        <dbReference type="EMBL" id="VDP52516.1"/>
    </source>
</evidence>
<gene>
    <name evidence="2" type="ORF">SBAD_LOCUS12885</name>
</gene>
<dbReference type="Proteomes" id="UP000270296">
    <property type="component" value="Unassembled WGS sequence"/>
</dbReference>
<keyword evidence="1" id="KW-1133">Transmembrane helix</keyword>
<keyword evidence="1" id="KW-0472">Membrane</keyword>
<feature type="transmembrane region" description="Helical" evidence="1">
    <location>
        <begin position="12"/>
        <end position="35"/>
    </location>
</feature>
<evidence type="ECO:0000256" key="1">
    <source>
        <dbReference type="SAM" id="Phobius"/>
    </source>
</evidence>
<reference evidence="2 3" key="2">
    <citation type="submission" date="2018-11" db="EMBL/GenBank/DDBJ databases">
        <authorList>
            <consortium name="Pathogen Informatics"/>
        </authorList>
    </citation>
    <scope>NUCLEOTIDE SEQUENCE [LARGE SCALE GENOMIC DNA]</scope>
</reference>
<reference evidence="4" key="1">
    <citation type="submission" date="2016-06" db="UniProtKB">
        <authorList>
            <consortium name="WormBaseParasite"/>
        </authorList>
    </citation>
    <scope>IDENTIFICATION</scope>
</reference>
<dbReference type="OrthoDB" id="10006958at2759"/>
<accession>A0A183JAI7</accession>
<sequence>MCCCLNAAMASAGTLLFLDAFVVCSCAIFACGLVVTPGQPTSAPIGCHLRRIRFLVEKFDTNGRKCTGSISTVGCYGSCDSREVRNVEKLLHMIRFIFAAVVQLLDFLELLSDNLKRIGT</sequence>
<organism evidence="4">
    <name type="scientific">Soboliphyme baturini</name>
    <dbReference type="NCBI Taxonomy" id="241478"/>
    <lineage>
        <taxon>Eukaryota</taxon>
        <taxon>Metazoa</taxon>
        <taxon>Ecdysozoa</taxon>
        <taxon>Nematoda</taxon>
        <taxon>Enoplea</taxon>
        <taxon>Dorylaimia</taxon>
        <taxon>Dioctophymatida</taxon>
        <taxon>Dioctophymatoidea</taxon>
        <taxon>Soboliphymatidae</taxon>
        <taxon>Soboliphyme</taxon>
    </lineage>
</organism>